<comment type="caution">
    <text evidence="2">The sequence shown here is derived from an EMBL/GenBank/DDBJ whole genome shotgun (WGS) entry which is preliminary data.</text>
</comment>
<name>A0A9P7JZ37_9AGAM</name>
<feature type="region of interest" description="Disordered" evidence="1">
    <location>
        <begin position="1"/>
        <end position="24"/>
    </location>
</feature>
<sequence length="434" mass="49841">MPRKAPLSEPHEDTDCWQSTNDGDIEMDDQPVGARICDEAGNFIHPDTPLPPYTSRAPDDWTPYHNQIEFKTAKFLYSKVQMSAGDIDKLMQLWGATLAKHNDAPPFSDHCDLYSTIDNTPVGDVPWKSFSMKYNAKDNDMNESAPWMDKTYTTWFRDPRTIIHNMLANPDFKDTMDYVPYQEFIREGDDAKCQWRNLMSDPRTHGATFVPVILGSDKTMVSVATGQNDYYLLYVSIGNVHNNIHCAHRNAVALIGFLDIQKTSKKHAEDPHFRKFKNQLFHSSLSQILLSLKPAMSVPEVTRFGDGHFCHMVYGLGPYIANYPEQSVLACIIYNWCAKCFAFPNNLDALDNGLRGREFDYTTLWEEWGIIGDLVPFTDDYPHADIHELLSPDILHQIVKGTFKDHLVMWVEQYLLQEHGKTHTKEILDDIDRR</sequence>
<gene>
    <name evidence="2" type="ORF">F5147DRAFT_742947</name>
</gene>
<evidence type="ECO:0000313" key="2">
    <source>
        <dbReference type="EMBL" id="KAG2117158.1"/>
    </source>
</evidence>
<dbReference type="AlphaFoldDB" id="A0A9P7JZ37"/>
<dbReference type="EMBL" id="JABBWM010000005">
    <property type="protein sequence ID" value="KAG2117158.1"/>
    <property type="molecule type" value="Genomic_DNA"/>
</dbReference>
<evidence type="ECO:0000313" key="3">
    <source>
        <dbReference type="Proteomes" id="UP000823399"/>
    </source>
</evidence>
<keyword evidence="3" id="KW-1185">Reference proteome</keyword>
<organism evidence="2 3">
    <name type="scientific">Suillus discolor</name>
    <dbReference type="NCBI Taxonomy" id="1912936"/>
    <lineage>
        <taxon>Eukaryota</taxon>
        <taxon>Fungi</taxon>
        <taxon>Dikarya</taxon>
        <taxon>Basidiomycota</taxon>
        <taxon>Agaricomycotina</taxon>
        <taxon>Agaricomycetes</taxon>
        <taxon>Agaricomycetidae</taxon>
        <taxon>Boletales</taxon>
        <taxon>Suillineae</taxon>
        <taxon>Suillaceae</taxon>
        <taxon>Suillus</taxon>
    </lineage>
</organism>
<accession>A0A9P7JZ37</accession>
<dbReference type="InterPro" id="IPR041078">
    <property type="entry name" value="Plavaka"/>
</dbReference>
<protein>
    <submittedName>
        <fullName evidence="2">Uncharacterized protein</fullName>
    </submittedName>
</protein>
<dbReference type="OrthoDB" id="3199698at2759"/>
<reference evidence="2" key="1">
    <citation type="journal article" date="2020" name="New Phytol.">
        <title>Comparative genomics reveals dynamic genome evolution in host specialist ectomycorrhizal fungi.</title>
        <authorList>
            <person name="Lofgren L.A."/>
            <person name="Nguyen N.H."/>
            <person name="Vilgalys R."/>
            <person name="Ruytinx J."/>
            <person name="Liao H.L."/>
            <person name="Branco S."/>
            <person name="Kuo A."/>
            <person name="LaButti K."/>
            <person name="Lipzen A."/>
            <person name="Andreopoulos W."/>
            <person name="Pangilinan J."/>
            <person name="Riley R."/>
            <person name="Hundley H."/>
            <person name="Na H."/>
            <person name="Barry K."/>
            <person name="Grigoriev I.V."/>
            <person name="Stajich J.E."/>
            <person name="Kennedy P.G."/>
        </authorList>
    </citation>
    <scope>NUCLEOTIDE SEQUENCE</scope>
    <source>
        <strain evidence="2">FC423</strain>
    </source>
</reference>
<dbReference type="RefSeq" id="XP_041298047.1">
    <property type="nucleotide sequence ID" value="XM_041439570.1"/>
</dbReference>
<evidence type="ECO:0000256" key="1">
    <source>
        <dbReference type="SAM" id="MobiDB-lite"/>
    </source>
</evidence>
<proteinExistence type="predicted"/>
<dbReference type="GeneID" id="64701829"/>
<dbReference type="Proteomes" id="UP000823399">
    <property type="component" value="Unassembled WGS sequence"/>
</dbReference>
<dbReference type="Pfam" id="PF18759">
    <property type="entry name" value="Plavaka"/>
    <property type="match status" value="1"/>
</dbReference>